<dbReference type="OrthoDB" id="4094614at2759"/>
<evidence type="ECO:0000256" key="1">
    <source>
        <dbReference type="SAM" id="MobiDB-lite"/>
    </source>
</evidence>
<feature type="compositionally biased region" description="Gly residues" evidence="1">
    <location>
        <begin position="122"/>
        <end position="141"/>
    </location>
</feature>
<feature type="region of interest" description="Disordered" evidence="1">
    <location>
        <begin position="120"/>
        <end position="141"/>
    </location>
</feature>
<gene>
    <name evidence="2" type="ORF">SCLTRI_LOCUS10003</name>
</gene>
<dbReference type="Proteomes" id="UP000624404">
    <property type="component" value="Unassembled WGS sequence"/>
</dbReference>
<proteinExistence type="predicted"/>
<keyword evidence="3" id="KW-1185">Reference proteome</keyword>
<dbReference type="EMBL" id="CAJHIA010000036">
    <property type="protein sequence ID" value="CAD6453741.1"/>
    <property type="molecule type" value="Genomic_DNA"/>
</dbReference>
<organism evidence="2 3">
    <name type="scientific">Sclerotinia trifoliorum</name>
    <dbReference type="NCBI Taxonomy" id="28548"/>
    <lineage>
        <taxon>Eukaryota</taxon>
        <taxon>Fungi</taxon>
        <taxon>Dikarya</taxon>
        <taxon>Ascomycota</taxon>
        <taxon>Pezizomycotina</taxon>
        <taxon>Leotiomycetes</taxon>
        <taxon>Helotiales</taxon>
        <taxon>Sclerotiniaceae</taxon>
        <taxon>Sclerotinia</taxon>
    </lineage>
</organism>
<comment type="caution">
    <text evidence="2">The sequence shown here is derived from an EMBL/GenBank/DDBJ whole genome shotgun (WGS) entry which is preliminary data.</text>
</comment>
<evidence type="ECO:0000313" key="2">
    <source>
        <dbReference type="EMBL" id="CAD6453741.1"/>
    </source>
</evidence>
<protein>
    <submittedName>
        <fullName evidence="2">6cb74b05-8c00-4bfd-8a75-19c371dbad67</fullName>
    </submittedName>
</protein>
<reference evidence="2" key="1">
    <citation type="submission" date="2020-10" db="EMBL/GenBank/DDBJ databases">
        <authorList>
            <person name="Kusch S."/>
        </authorList>
    </citation>
    <scope>NUCLEOTIDE SEQUENCE</scope>
    <source>
        <strain evidence="2">SwB9</strain>
    </source>
</reference>
<sequence length="175" mass="17414">MVLRIRLLRPLHLLLRIVPAHKHAPPGLILTPAILPQPGSLHNKPLTTPSPTNPALLPLIPLSSLPASIPPPQSFPSNNADILAASILPSGSLPPNIPAASITPLNNAVGSTSFQAVPSEVGSGGFGSGSGSGTNDGADAGGNGPAQFLGAAGRREIGSLIVGSLVVGVMGLLAL</sequence>
<name>A0A8H2W4B3_9HELO</name>
<evidence type="ECO:0000313" key="3">
    <source>
        <dbReference type="Proteomes" id="UP000624404"/>
    </source>
</evidence>
<accession>A0A8H2W4B3</accession>
<dbReference type="AlphaFoldDB" id="A0A8H2W4B3"/>